<gene>
    <name evidence="1" type="ORF">SAMN02745784_02380</name>
</gene>
<organism evidence="1 2">
    <name type="scientific">Tissierella praeacuta DSM 18095</name>
    <dbReference type="NCBI Taxonomy" id="1123404"/>
    <lineage>
        <taxon>Bacteria</taxon>
        <taxon>Bacillati</taxon>
        <taxon>Bacillota</taxon>
        <taxon>Tissierellia</taxon>
        <taxon>Tissierellales</taxon>
        <taxon>Tissierellaceae</taxon>
        <taxon>Tissierella</taxon>
    </lineage>
</organism>
<sequence>MLELINGKFKTISIVGMSKNSGKTVALNHLIAEAIDEGIPVGITSIGRDGESLDIVTETEKPRIFLEEGALIATATGMLELGDANIEILQVTEYRTPLGEIIIGRVRDGGYVQIAGPQLLSEIKAVSDIMLNLGAKFVIIDGALDRLSQAAPAISEATILSTGAVLSRDINKVIEETIHVVNTLGLPAVEDEEVREIIRELIKNNQIAVIDNNNQVDIIPLKTALNGGAIIGDHLKDNSKYLVIPGSLVKNTIEDLTRSTRRYKNVEIIVTDGTKIFIEPKAWLKFMRQGVVVKVLDKINLVGITLNPYAPAGYYFEPIEFLSKMKSYINHIPVMDLILGGE</sequence>
<accession>A0A1M4XTQ0</accession>
<dbReference type="GeneID" id="90993858"/>
<dbReference type="RefSeq" id="WP_072976556.1">
    <property type="nucleotide sequence ID" value="NZ_FQTY01000013.1"/>
</dbReference>
<reference evidence="2" key="1">
    <citation type="submission" date="2016-11" db="EMBL/GenBank/DDBJ databases">
        <authorList>
            <person name="Varghese N."/>
            <person name="Submissions S."/>
        </authorList>
    </citation>
    <scope>NUCLEOTIDE SEQUENCE [LARGE SCALE GENOMIC DNA]</scope>
    <source>
        <strain evidence="2">DSM 18095</strain>
    </source>
</reference>
<name>A0A1M4XTQ0_9FIRM</name>
<keyword evidence="2" id="KW-1185">Reference proteome</keyword>
<evidence type="ECO:0000313" key="2">
    <source>
        <dbReference type="Proteomes" id="UP000184114"/>
    </source>
</evidence>
<dbReference type="AlphaFoldDB" id="A0A1M4XTQ0"/>
<dbReference type="Proteomes" id="UP000184114">
    <property type="component" value="Unassembled WGS sequence"/>
</dbReference>
<dbReference type="STRING" id="1123404.SAMN02745784_02380"/>
<evidence type="ECO:0000313" key="1">
    <source>
        <dbReference type="EMBL" id="SHE96818.1"/>
    </source>
</evidence>
<dbReference type="EMBL" id="FQTY01000013">
    <property type="protein sequence ID" value="SHE96818.1"/>
    <property type="molecule type" value="Genomic_DNA"/>
</dbReference>
<proteinExistence type="predicted"/>
<protein>
    <submittedName>
        <fullName evidence="1">Uncharacterized protein</fullName>
    </submittedName>
</protein>